<dbReference type="AlphaFoldDB" id="A0A9D4UW69"/>
<evidence type="ECO:0000313" key="3">
    <source>
        <dbReference type="EMBL" id="KAI5074807.1"/>
    </source>
</evidence>
<feature type="region of interest" description="Disordered" evidence="2">
    <location>
        <begin position="442"/>
        <end position="501"/>
    </location>
</feature>
<dbReference type="EMBL" id="JABFUD020000010">
    <property type="protein sequence ID" value="KAI5075066.1"/>
    <property type="molecule type" value="Genomic_DNA"/>
</dbReference>
<feature type="compositionally biased region" description="Pro residues" evidence="2">
    <location>
        <begin position="457"/>
        <end position="469"/>
    </location>
</feature>
<reference evidence="4" key="1">
    <citation type="submission" date="2021-01" db="EMBL/GenBank/DDBJ databases">
        <title>Adiantum capillus-veneris genome.</title>
        <authorList>
            <person name="Fang Y."/>
            <person name="Liao Q."/>
        </authorList>
    </citation>
    <scope>NUCLEOTIDE SEQUENCE</scope>
    <source>
        <strain evidence="4">H3</strain>
        <tissue evidence="4">Leaf</tissue>
    </source>
</reference>
<protein>
    <recommendedName>
        <fullName evidence="6">Hydroxyproline-rich glycoprotein family protein</fullName>
    </recommendedName>
</protein>
<evidence type="ECO:0000313" key="4">
    <source>
        <dbReference type="EMBL" id="KAI5075066.1"/>
    </source>
</evidence>
<dbReference type="InterPro" id="IPR040265">
    <property type="entry name" value="CHUP1/IPGA1-like"/>
</dbReference>
<feature type="compositionally biased region" description="Pro residues" evidence="2">
    <location>
        <begin position="477"/>
        <end position="488"/>
    </location>
</feature>
<feature type="compositionally biased region" description="Polar residues" evidence="2">
    <location>
        <begin position="442"/>
        <end position="455"/>
    </location>
</feature>
<dbReference type="OrthoDB" id="2020598at2759"/>
<evidence type="ECO:0000256" key="1">
    <source>
        <dbReference type="ARBA" id="ARBA00023054"/>
    </source>
</evidence>
<name>A0A9D4UW69_ADICA</name>
<evidence type="ECO:0000256" key="2">
    <source>
        <dbReference type="SAM" id="MobiDB-lite"/>
    </source>
</evidence>
<evidence type="ECO:0008006" key="6">
    <source>
        <dbReference type="Google" id="ProtNLM"/>
    </source>
</evidence>
<dbReference type="PANTHER" id="PTHR31342">
    <property type="entry name" value="PROTEIN CHUP1, CHLOROPLASTIC"/>
    <property type="match status" value="1"/>
</dbReference>
<evidence type="ECO:0000313" key="5">
    <source>
        <dbReference type="Proteomes" id="UP000886520"/>
    </source>
</evidence>
<gene>
    <name evidence="3" type="ORF">GOP47_0010768</name>
    <name evidence="4" type="ORF">GOP47_0011027</name>
</gene>
<organism evidence="4 5">
    <name type="scientific">Adiantum capillus-veneris</name>
    <name type="common">Maidenhair fern</name>
    <dbReference type="NCBI Taxonomy" id="13818"/>
    <lineage>
        <taxon>Eukaryota</taxon>
        <taxon>Viridiplantae</taxon>
        <taxon>Streptophyta</taxon>
        <taxon>Embryophyta</taxon>
        <taxon>Tracheophyta</taxon>
        <taxon>Polypodiopsida</taxon>
        <taxon>Polypodiidae</taxon>
        <taxon>Polypodiales</taxon>
        <taxon>Pteridineae</taxon>
        <taxon>Pteridaceae</taxon>
        <taxon>Vittarioideae</taxon>
        <taxon>Adiantum</taxon>
    </lineage>
</organism>
<comment type="caution">
    <text evidence="4">The sequence shown here is derived from an EMBL/GenBank/DDBJ whole genome shotgun (WGS) entry which is preliminary data.</text>
</comment>
<proteinExistence type="predicted"/>
<feature type="region of interest" description="Disordered" evidence="2">
    <location>
        <begin position="223"/>
        <end position="245"/>
    </location>
</feature>
<keyword evidence="5" id="KW-1185">Reference proteome</keyword>
<keyword evidence="1" id="KW-0175">Coiled coil</keyword>
<dbReference type="Proteomes" id="UP000886520">
    <property type="component" value="Chromosome 10"/>
</dbReference>
<accession>A0A9D4UW69</accession>
<dbReference type="EMBL" id="JABFUD020000010">
    <property type="protein sequence ID" value="KAI5074807.1"/>
    <property type="molecule type" value="Genomic_DNA"/>
</dbReference>
<dbReference type="PANTHER" id="PTHR31342:SF16">
    <property type="entry name" value="TALIN_MIDDLE DOMAIN-CONTAINING PROTEIN"/>
    <property type="match status" value="1"/>
</dbReference>
<sequence length="803" mass="89518">MVSKAVDEVYRKVLEDSKKQNLDITERVRMSEARLKEHMGSRASEVIAPGELPLLVRLRSNIARLKGLYNSKNDVNSQQSLVLTRLCNQDFALKEMLSLQPCVSTRLNEVLTSAMEVLGIFYSGNSASSHLKSEHDNEYSPMFQLLYPFYRTLGAIEADLLFMKGTRKVLETFHPSAILTGPSLQGYPMLSRTSTAIEFWCIDTNFMPLPSCLDSRETAARKRSFDDGSAPTIPTGNASEDSFPKLSGPKPHIIVKESRIVRFIPDDISMLEKLGHKILKKLERNINHLKCEVEEDAGMTEPESLQNGWTPALEHCFSIPPFSGNLNAGAQMQVLVSKGSTSHLCCSESTIPTLKDKYSVKCSQSRCKFLDLQGQSNPAEYGRDLANSAAMPPECSLKQSHANMSVSMLSSLPIATKPDKEVPSASCTGITRLPLIPITNNQVAPASTGKPSSQVLYPPPPPPPPPPLRQNPQQPRTLPPPPPPPPTPSSSMFGVIKARPSNSAKLKKSATISRLYLGMKKKAEGVAFVPCNAVTDASVQRRAVAGIGSREGMAEALAEITKRSEYFRKIEDDVNKQASSILYVKSQLETFQTHDMDELLRFHRSIEVHLEQLTDESQVLARFPGFPIRKLETIRAAASLHLRLTCLMEQSKNWVVEPPLSEQLEKVVTFFDKVKGDVEAVERTKDEDLKRFNCQKIGFNFEILCSIKEAVVRLSSQCLALALKESERTQKRALSVDEACTSMKELNKQRLSFQLLYRTFQLAYRVHNFAGGHNEMAEQLCSDLAREMETYPSSFWLELAPRQ</sequence>